<evidence type="ECO:0000313" key="9">
    <source>
        <dbReference type="EMBL" id="KYD20350.1"/>
    </source>
</evidence>
<reference evidence="8 15" key="2">
    <citation type="submission" date="2016-03" db="EMBL/GenBank/DDBJ databases">
        <title>Spore heat resistance.</title>
        <authorList>
            <person name="Boekhorst J."/>
            <person name="Berendsen E.M."/>
            <person name="Wells-Bennik M.H."/>
            <person name="Kuipers O.P."/>
        </authorList>
    </citation>
    <scope>NUCLEOTIDE SEQUENCE [LARGE SCALE GENOMIC DNA]</scope>
    <source>
        <strain evidence="8 15">GS8</strain>
    </source>
</reference>
<dbReference type="PANTHER" id="PTHR20982">
    <property type="entry name" value="RIBOSOME RECYCLING FACTOR"/>
    <property type="match status" value="1"/>
</dbReference>
<dbReference type="Proteomes" id="UP000075424">
    <property type="component" value="Unassembled WGS sequence"/>
</dbReference>
<protein>
    <recommendedName>
        <fullName evidence="5">Ribosome-recycling factor</fullName>
        <shortName evidence="5">RRF</shortName>
    </recommendedName>
    <alternativeName>
        <fullName evidence="5">Ribosome-releasing factor</fullName>
    </alternativeName>
</protein>
<dbReference type="InterPro" id="IPR002661">
    <property type="entry name" value="Ribosome_recyc_fac"/>
</dbReference>
<reference evidence="12 13" key="1">
    <citation type="submission" date="2016-01" db="EMBL/GenBank/DDBJ databases">
        <title>Draft Genome Sequences of Seven Thermophilic Sporeformers Isolated from Foods.</title>
        <authorList>
            <person name="Berendsen E.M."/>
            <person name="Wells-Bennik M.H."/>
            <person name="Krawcyk A.O."/>
            <person name="De Jong A."/>
            <person name="Holsappel S."/>
            <person name="Eijlander R.T."/>
            <person name="Kuipers O.P."/>
        </authorList>
    </citation>
    <scope>NUCLEOTIDE SEQUENCE [LARGE SCALE GENOMIC DNA]</scope>
    <source>
        <strain evidence="9 12">B4109</strain>
        <strain evidence="10 13">B4114</strain>
    </source>
</reference>
<evidence type="ECO:0000256" key="3">
    <source>
        <dbReference type="ARBA" id="ARBA00022490"/>
    </source>
</evidence>
<evidence type="ECO:0000256" key="5">
    <source>
        <dbReference type="HAMAP-Rule" id="MF_00040"/>
    </source>
</evidence>
<keyword evidence="6" id="KW-0175">Coiled coil</keyword>
<dbReference type="HAMAP" id="MF_00040">
    <property type="entry name" value="RRF"/>
    <property type="match status" value="1"/>
</dbReference>
<feature type="coiled-coil region" evidence="6">
    <location>
        <begin position="125"/>
        <end position="159"/>
    </location>
</feature>
<organism evidence="9 12">
    <name type="scientific">Geobacillus stearothermophilus</name>
    <name type="common">Bacillus stearothermophilus</name>
    <dbReference type="NCBI Taxonomy" id="1422"/>
    <lineage>
        <taxon>Bacteria</taxon>
        <taxon>Bacillati</taxon>
        <taxon>Bacillota</taxon>
        <taxon>Bacilli</taxon>
        <taxon>Bacillales</taxon>
        <taxon>Anoxybacillaceae</taxon>
        <taxon>Geobacillus</taxon>
    </lineage>
</organism>
<evidence type="ECO:0000256" key="1">
    <source>
        <dbReference type="ARBA" id="ARBA00004496"/>
    </source>
</evidence>
<evidence type="ECO:0000313" key="10">
    <source>
        <dbReference type="EMBL" id="KYD33290.1"/>
    </source>
</evidence>
<dbReference type="GO" id="GO:0005737">
    <property type="term" value="C:cytoplasm"/>
    <property type="evidence" value="ECO:0007669"/>
    <property type="project" value="UniProtKB-SubCell"/>
</dbReference>
<dbReference type="PATRIC" id="fig|1422.12.peg.122"/>
<dbReference type="Gene3D" id="3.30.1360.40">
    <property type="match status" value="1"/>
</dbReference>
<comment type="similarity">
    <text evidence="2 5">Belongs to the RRF family.</text>
</comment>
<evidence type="ECO:0000259" key="7">
    <source>
        <dbReference type="Pfam" id="PF01765"/>
    </source>
</evidence>
<dbReference type="Pfam" id="PF01765">
    <property type="entry name" value="RRF"/>
    <property type="match status" value="1"/>
</dbReference>
<dbReference type="NCBIfam" id="TIGR00496">
    <property type="entry name" value="frr"/>
    <property type="match status" value="1"/>
</dbReference>
<feature type="domain" description="Ribosome recycling factor" evidence="7">
    <location>
        <begin position="21"/>
        <end position="183"/>
    </location>
</feature>
<dbReference type="PANTHER" id="PTHR20982:SF3">
    <property type="entry name" value="MITOCHONDRIAL RIBOSOME RECYCLING FACTOR PSEUDO 1"/>
    <property type="match status" value="1"/>
</dbReference>
<dbReference type="InterPro" id="IPR023584">
    <property type="entry name" value="Ribosome_recyc_fac_dom"/>
</dbReference>
<accession>A0A087LIG2</accession>
<comment type="function">
    <text evidence="5">Responsible for the release of ribosomes from messenger RNA at the termination of protein biosynthesis. May increase the efficiency of translation by recycling ribosomes from one round of translation to another.</text>
</comment>
<dbReference type="SUPFAM" id="SSF55194">
    <property type="entry name" value="Ribosome recycling factor, RRF"/>
    <property type="match status" value="1"/>
</dbReference>
<dbReference type="FunFam" id="1.10.132.20:FF:000001">
    <property type="entry name" value="Ribosome-recycling factor"/>
    <property type="match status" value="1"/>
</dbReference>
<sequence>MAKQVIQQAKEKMDKAVQAFTRELASIRAGRANAGLLEKVTVDYYGVQTPINQLASISVPEARLLVIQPYDKSVIKEMEKAILASDLGLTPSNDGSVIRLVIPPLTEERRRELAKLVKKYSEDAKVAVRNIRRDANDELKKLEKNGEITEDELRSYTDDVQKLTDDHIAKIDAITKEKEKEVMEV</sequence>
<dbReference type="InterPro" id="IPR036191">
    <property type="entry name" value="RRF_sf"/>
</dbReference>
<evidence type="ECO:0000256" key="4">
    <source>
        <dbReference type="ARBA" id="ARBA00022917"/>
    </source>
</evidence>
<dbReference type="GO" id="GO:0006415">
    <property type="term" value="P:translational termination"/>
    <property type="evidence" value="ECO:0007669"/>
    <property type="project" value="UniProtKB-UniRule"/>
</dbReference>
<comment type="subcellular location">
    <subcellularLocation>
        <location evidence="1 5">Cytoplasm</location>
    </subcellularLocation>
</comment>
<dbReference type="CDD" id="cd00520">
    <property type="entry name" value="RRF"/>
    <property type="match status" value="1"/>
</dbReference>
<dbReference type="Proteomes" id="UP000773850">
    <property type="component" value="Unassembled WGS sequence"/>
</dbReference>
<dbReference type="Proteomes" id="UP000266922">
    <property type="component" value="Unassembled WGS sequence"/>
</dbReference>
<dbReference type="OrthoDB" id="9804006at2"/>
<evidence type="ECO:0000313" key="14">
    <source>
        <dbReference type="Proteomes" id="UP000266922"/>
    </source>
</evidence>
<accession>A0A163Z9Y1</accession>
<dbReference type="GeneID" id="89611541"/>
<name>A0A087LIG2_GEOSE</name>
<dbReference type="EMBL" id="RCTJ01000001">
    <property type="protein sequence ID" value="RLQ15253.1"/>
    <property type="molecule type" value="Genomic_DNA"/>
</dbReference>
<dbReference type="Proteomes" id="UP000075517">
    <property type="component" value="Unassembled WGS sequence"/>
</dbReference>
<evidence type="ECO:0000313" key="12">
    <source>
        <dbReference type="Proteomes" id="UP000075424"/>
    </source>
</evidence>
<gene>
    <name evidence="5" type="primary">frr</name>
    <name evidence="9" type="ORF">B4109_1056</name>
    <name evidence="10" type="ORF">B4114_0900</name>
    <name evidence="11" type="ORF">D9548_00250</name>
    <name evidence="8" type="ORF">GS8_510</name>
</gene>
<dbReference type="EMBL" id="LQYY01000091">
    <property type="protein sequence ID" value="KYD33290.1"/>
    <property type="molecule type" value="Genomic_DNA"/>
</dbReference>
<dbReference type="EMBL" id="LUCS01000009">
    <property type="protein sequence ID" value="KAF6512211.1"/>
    <property type="molecule type" value="Genomic_DNA"/>
</dbReference>
<proteinExistence type="inferred from homology"/>
<evidence type="ECO:0000313" key="15">
    <source>
        <dbReference type="Proteomes" id="UP000773850"/>
    </source>
</evidence>
<dbReference type="GO" id="GO:0043023">
    <property type="term" value="F:ribosomal large subunit binding"/>
    <property type="evidence" value="ECO:0007669"/>
    <property type="project" value="TreeGrafter"/>
</dbReference>
<evidence type="ECO:0000256" key="2">
    <source>
        <dbReference type="ARBA" id="ARBA00005912"/>
    </source>
</evidence>
<dbReference type="EMBL" id="LQYV01000152">
    <property type="protein sequence ID" value="KYD20350.1"/>
    <property type="molecule type" value="Genomic_DNA"/>
</dbReference>
<keyword evidence="3 5" id="KW-0963">Cytoplasm</keyword>
<dbReference type="Gene3D" id="1.10.132.20">
    <property type="entry name" value="Ribosome-recycling factor"/>
    <property type="match status" value="1"/>
</dbReference>
<keyword evidence="15" id="KW-1185">Reference proteome</keyword>
<evidence type="ECO:0000313" key="13">
    <source>
        <dbReference type="Proteomes" id="UP000075517"/>
    </source>
</evidence>
<dbReference type="AlphaFoldDB" id="A0A087LIG2"/>
<dbReference type="RefSeq" id="WP_033008096.1">
    <property type="nucleotide sequence ID" value="NZ_CBCSGJ010000003.1"/>
</dbReference>
<keyword evidence="4 5" id="KW-0648">Protein biosynthesis</keyword>
<evidence type="ECO:0000256" key="6">
    <source>
        <dbReference type="SAM" id="Coils"/>
    </source>
</evidence>
<dbReference type="FunFam" id="3.30.1360.40:FF:000001">
    <property type="entry name" value="Ribosome-recycling factor"/>
    <property type="match status" value="1"/>
</dbReference>
<reference evidence="11 14" key="3">
    <citation type="submission" date="2018-10" db="EMBL/GenBank/DDBJ databases">
        <title>Geobacillus stearothermophilus in processing lines of powdered infant formula.</title>
        <authorList>
            <person name="Rhee M.S."/>
            <person name="Choi I.-G."/>
            <person name="Cho T.J."/>
            <person name="Park B."/>
        </authorList>
    </citation>
    <scope>NUCLEOTIDE SEQUENCE [LARGE SCALE GENOMIC DNA]</scope>
    <source>
        <strain evidence="11 14">FHS-PPGT130</strain>
    </source>
</reference>
<evidence type="ECO:0000313" key="11">
    <source>
        <dbReference type="EMBL" id="RLQ15253.1"/>
    </source>
</evidence>
<evidence type="ECO:0000313" key="8">
    <source>
        <dbReference type="EMBL" id="KAF6512211.1"/>
    </source>
</evidence>
<comment type="caution">
    <text evidence="9">The sequence shown here is derived from an EMBL/GenBank/DDBJ whole genome shotgun (WGS) entry which is preliminary data.</text>
</comment>